<dbReference type="InterPro" id="IPR044951">
    <property type="entry name" value="SPC24-like"/>
</dbReference>
<reference evidence="1 2" key="1">
    <citation type="journal article" date="2021" name="Nat. Plants">
        <title>The Taxus genome provides insights into paclitaxel biosynthesis.</title>
        <authorList>
            <person name="Xiong X."/>
            <person name="Gou J."/>
            <person name="Liao Q."/>
            <person name="Li Y."/>
            <person name="Zhou Q."/>
            <person name="Bi G."/>
            <person name="Li C."/>
            <person name="Du R."/>
            <person name="Wang X."/>
            <person name="Sun T."/>
            <person name="Guo L."/>
            <person name="Liang H."/>
            <person name="Lu P."/>
            <person name="Wu Y."/>
            <person name="Zhang Z."/>
            <person name="Ro D.K."/>
            <person name="Shang Y."/>
            <person name="Huang S."/>
            <person name="Yan J."/>
        </authorList>
    </citation>
    <scope>NUCLEOTIDE SEQUENCE [LARGE SCALE GENOMIC DNA]</scope>
    <source>
        <strain evidence="1">Ta-2019</strain>
    </source>
</reference>
<dbReference type="Proteomes" id="UP000824469">
    <property type="component" value="Unassembled WGS sequence"/>
</dbReference>
<accession>A0AA38FNV7</accession>
<evidence type="ECO:0000313" key="2">
    <source>
        <dbReference type="Proteomes" id="UP000824469"/>
    </source>
</evidence>
<gene>
    <name evidence="1" type="ORF">KI387_035592</name>
</gene>
<dbReference type="AlphaFoldDB" id="A0AA38FNV7"/>
<comment type="caution">
    <text evidence="1">The sequence shown here is derived from an EMBL/GenBank/DDBJ whole genome shotgun (WGS) entry which is preliminary data.</text>
</comment>
<dbReference type="EMBL" id="JAHRHJ020000007">
    <property type="protein sequence ID" value="KAH9307681.1"/>
    <property type="molecule type" value="Genomic_DNA"/>
</dbReference>
<dbReference type="PANTHER" id="PTHR35730:SF2">
    <property type="entry name" value="KINETOCHORE PROTEIN SPC24 HOMOLOG-RELATED"/>
    <property type="match status" value="1"/>
</dbReference>
<sequence>MDIAKLHSAQSLDTNVIMSFADDLCQVFEPARDISALAEVKQELSRLESVLEEDWSEVQTILKDVHGQVLMHEQKVEAAEKEGVDDATLHALRTELEKEQQYELQFSQELR</sequence>
<evidence type="ECO:0000313" key="1">
    <source>
        <dbReference type="EMBL" id="KAH9307681.1"/>
    </source>
</evidence>
<proteinExistence type="predicted"/>
<protein>
    <submittedName>
        <fullName evidence="1">Uncharacterized protein</fullName>
    </submittedName>
</protein>
<name>A0AA38FNV7_TAXCH</name>
<dbReference type="PANTHER" id="PTHR35730">
    <property type="entry name" value="KINETOCHORE PROTEIN SPC24 HOMOLOG-RELATED"/>
    <property type="match status" value="1"/>
</dbReference>
<dbReference type="GO" id="GO:0051983">
    <property type="term" value="P:regulation of chromosome segregation"/>
    <property type="evidence" value="ECO:0007669"/>
    <property type="project" value="InterPro"/>
</dbReference>
<organism evidence="1 2">
    <name type="scientific">Taxus chinensis</name>
    <name type="common">Chinese yew</name>
    <name type="synonym">Taxus wallichiana var. chinensis</name>
    <dbReference type="NCBI Taxonomy" id="29808"/>
    <lineage>
        <taxon>Eukaryota</taxon>
        <taxon>Viridiplantae</taxon>
        <taxon>Streptophyta</taxon>
        <taxon>Embryophyta</taxon>
        <taxon>Tracheophyta</taxon>
        <taxon>Spermatophyta</taxon>
        <taxon>Pinopsida</taxon>
        <taxon>Pinidae</taxon>
        <taxon>Conifers II</taxon>
        <taxon>Cupressales</taxon>
        <taxon>Taxaceae</taxon>
        <taxon>Taxus</taxon>
    </lineage>
</organism>
<keyword evidence="2" id="KW-1185">Reference proteome</keyword>